<comment type="subcellular location">
    <subcellularLocation>
        <location evidence="1">Cell membrane</location>
        <topology evidence="1">Multi-pass membrane protein</topology>
    </subcellularLocation>
</comment>
<dbReference type="Gene3D" id="1.20.81.30">
    <property type="entry name" value="Type II secretion system (T2SS), domain F"/>
    <property type="match status" value="1"/>
</dbReference>
<dbReference type="InterPro" id="IPR018076">
    <property type="entry name" value="T2SS_GspF_dom"/>
</dbReference>
<keyword evidence="2" id="KW-1003">Cell membrane</keyword>
<gene>
    <name evidence="8" type="ORF">M5G11_25675</name>
</gene>
<accession>A0ABT5P0M6</accession>
<evidence type="ECO:0000256" key="6">
    <source>
        <dbReference type="SAM" id="Phobius"/>
    </source>
</evidence>
<feature type="domain" description="Type II secretion system protein GspF" evidence="7">
    <location>
        <begin position="132"/>
        <end position="256"/>
    </location>
</feature>
<evidence type="ECO:0000256" key="1">
    <source>
        <dbReference type="ARBA" id="ARBA00004651"/>
    </source>
</evidence>
<keyword evidence="9" id="KW-1185">Reference proteome</keyword>
<feature type="transmembrane region" description="Helical" evidence="6">
    <location>
        <begin position="239"/>
        <end position="258"/>
    </location>
</feature>
<proteinExistence type="predicted"/>
<evidence type="ECO:0000256" key="4">
    <source>
        <dbReference type="ARBA" id="ARBA00022989"/>
    </source>
</evidence>
<evidence type="ECO:0000259" key="7">
    <source>
        <dbReference type="Pfam" id="PF00482"/>
    </source>
</evidence>
<feature type="transmembrane region" description="Helical" evidence="6">
    <location>
        <begin position="270"/>
        <end position="291"/>
    </location>
</feature>
<keyword evidence="3 6" id="KW-0812">Transmembrane</keyword>
<comment type="caution">
    <text evidence="8">The sequence shown here is derived from an EMBL/GenBank/DDBJ whole genome shotgun (WGS) entry which is preliminary data.</text>
</comment>
<reference evidence="8 9" key="1">
    <citation type="submission" date="2022-05" db="EMBL/GenBank/DDBJ databases">
        <title>Novel Pseudomonas spp. Isolated from a Rainbow Trout Aquaculture Facility.</title>
        <authorList>
            <person name="Testerman T."/>
            <person name="Graf J."/>
        </authorList>
    </citation>
    <scope>NUCLEOTIDE SEQUENCE [LARGE SCALE GENOMIC DNA]</scope>
    <source>
        <strain evidence="8 9">ID681</strain>
    </source>
</reference>
<dbReference type="Proteomes" id="UP001148203">
    <property type="component" value="Unassembled WGS sequence"/>
</dbReference>
<organism evidence="8 9">
    <name type="scientific">Pseudomonas fontis</name>
    <dbReference type="NCBI Taxonomy" id="2942633"/>
    <lineage>
        <taxon>Bacteria</taxon>
        <taxon>Pseudomonadati</taxon>
        <taxon>Pseudomonadota</taxon>
        <taxon>Gammaproteobacteria</taxon>
        <taxon>Pseudomonadales</taxon>
        <taxon>Pseudomonadaceae</taxon>
        <taxon>Pseudomonas</taxon>
    </lineage>
</organism>
<dbReference type="Pfam" id="PF00482">
    <property type="entry name" value="T2SSF"/>
    <property type="match status" value="1"/>
</dbReference>
<name>A0ABT5P0M6_9PSED</name>
<sequence>MIIAALVLGAFCLLLLGLSVRLFYSGLRKSGDERILQRLGQAQAVAVPSGIAARRGWLEVMLLRAGLDRRTEHLVLWLAMWALLVALGGAFAGWPGALAMLVIGPLGLRLYMSWRYKRRVRQMIEQLPVLLDHSVRSLKAGRTLSDAVLGAIDASRDPLQGAMQRVRRNVQMGVSLDDALKDLAELYEQDELRLFALGLRINHRYGGNASELLENLIKLIREREQGARQLRAMTGETRMTAVVLALLPVGMIGYFLLVNPHYLLSMWQESSGQMLLLGALALQLAGCFALWRMMRSI</sequence>
<evidence type="ECO:0000313" key="9">
    <source>
        <dbReference type="Proteomes" id="UP001148203"/>
    </source>
</evidence>
<feature type="transmembrane region" description="Helical" evidence="6">
    <location>
        <begin position="74"/>
        <end position="91"/>
    </location>
</feature>
<evidence type="ECO:0000256" key="3">
    <source>
        <dbReference type="ARBA" id="ARBA00022692"/>
    </source>
</evidence>
<keyword evidence="4 6" id="KW-1133">Transmembrane helix</keyword>
<dbReference type="EMBL" id="JAMDGY010000114">
    <property type="protein sequence ID" value="MDD0993921.1"/>
    <property type="molecule type" value="Genomic_DNA"/>
</dbReference>
<evidence type="ECO:0000256" key="5">
    <source>
        <dbReference type="ARBA" id="ARBA00023136"/>
    </source>
</evidence>
<feature type="transmembrane region" description="Helical" evidence="6">
    <location>
        <begin position="97"/>
        <end position="114"/>
    </location>
</feature>
<protein>
    <submittedName>
        <fullName evidence="8">Type II secretion system F family protein</fullName>
    </submittedName>
</protein>
<dbReference type="PANTHER" id="PTHR35007:SF1">
    <property type="entry name" value="PILUS ASSEMBLY PROTEIN"/>
    <property type="match status" value="1"/>
</dbReference>
<keyword evidence="5 6" id="KW-0472">Membrane</keyword>
<evidence type="ECO:0000313" key="8">
    <source>
        <dbReference type="EMBL" id="MDD0993921.1"/>
    </source>
</evidence>
<dbReference type="PANTHER" id="PTHR35007">
    <property type="entry name" value="INTEGRAL MEMBRANE PROTEIN-RELATED"/>
    <property type="match status" value="1"/>
</dbReference>
<evidence type="ECO:0000256" key="2">
    <source>
        <dbReference type="ARBA" id="ARBA00022475"/>
    </source>
</evidence>
<dbReference type="InterPro" id="IPR042094">
    <property type="entry name" value="T2SS_GspF_sf"/>
</dbReference>